<dbReference type="GeneID" id="85225709"/>
<dbReference type="Pfam" id="PF01713">
    <property type="entry name" value="Smr"/>
    <property type="match status" value="1"/>
</dbReference>
<dbReference type="InterPro" id="IPR052772">
    <property type="entry name" value="Endo/PolyKinase_Domain-Protein"/>
</dbReference>
<feature type="domain" description="Smr" evidence="2">
    <location>
        <begin position="600"/>
        <end position="680"/>
    </location>
</feature>
<dbReference type="PANTHER" id="PTHR46535">
    <property type="entry name" value="NEDD4-BINDING PROTEIN 2"/>
    <property type="match status" value="1"/>
</dbReference>
<dbReference type="RefSeq" id="XP_060121986.1">
    <property type="nucleotide sequence ID" value="XM_060266003.1"/>
</dbReference>
<protein>
    <recommendedName>
        <fullName evidence="2">Smr domain-containing protein</fullName>
    </recommendedName>
</protein>
<dbReference type="GO" id="GO:0005634">
    <property type="term" value="C:nucleus"/>
    <property type="evidence" value="ECO:0007669"/>
    <property type="project" value="TreeGrafter"/>
</dbReference>
<dbReference type="Proteomes" id="UP001217754">
    <property type="component" value="Chromosome 3"/>
</dbReference>
<dbReference type="InterPro" id="IPR036063">
    <property type="entry name" value="Smr_dom_sf"/>
</dbReference>
<dbReference type="SMART" id="SM00463">
    <property type="entry name" value="SMR"/>
    <property type="match status" value="1"/>
</dbReference>
<accession>A0AAF0JAQ8</accession>
<dbReference type="SUPFAM" id="SSF160443">
    <property type="entry name" value="SMR domain-like"/>
    <property type="match status" value="1"/>
</dbReference>
<feature type="compositionally biased region" description="Acidic residues" evidence="1">
    <location>
        <begin position="71"/>
        <end position="98"/>
    </location>
</feature>
<evidence type="ECO:0000259" key="2">
    <source>
        <dbReference type="SMART" id="SM00463"/>
    </source>
</evidence>
<sequence>MGEGADANALLGRFCPPLDPSLVLAIASEPDRDEEELAQILQGLADATRMEDAAEQEGDAWPEDPVKEEPAQEEPAQEEPAQEEPAQEEATAMEEPAEDGPSKKEPVDVDCEPVPEQAPEPAAISDAPLAAAVEELAVDDYVLAFLVHSFPDKPPESLQKALDDAHGDVDVAMDALLAEDMLSEDALFAQSLLNEEEQARRTHTPTEAKHIPRGGLDLDALVSGTRPKKGSKAKSKLPGKKPMTVSLTDQRSAHHIYAEKRGVSTPKREKAPSPTIEADEFLDDEELARRLQNAERDAVSGNEKLVVDQQWLLASSTLSQLASLLDVPLAKIQSIFHQSSLNLHVAMARAIAYAAAQPASIAAQESPVFPTVVETLASISSRDPRKMAEVLAATQGEQSAALDLLQLQDVVAQAASGASNRPDILDPTGQLVDESAAATTYTPTVTQKRKPAVGGAPRWLDSKATSYADRTAQPAAALSGKALAARALSDGQAATVFPASAQRVELSESAGLDLDQSYTSEECRQRADELRAKRNAALRQAATSARRYRGGAMAGLSGAASVYAEEARKYDAAARRWQMRGASALVDQRRADYTGVSEYAERIDLHGLSVHEALTVVEHTVHRASAQSSSRTFLEIVTGRGVHSRHNVSVIRPAIVRLLAQRGYTVDSTTNPGVLYVKHAR</sequence>
<evidence type="ECO:0000313" key="3">
    <source>
        <dbReference type="EMBL" id="WFD39089.1"/>
    </source>
</evidence>
<gene>
    <name evidence="3" type="ORF">MJAP1_002060</name>
</gene>
<dbReference type="AlphaFoldDB" id="A0AAF0JAQ8"/>
<keyword evidence="4" id="KW-1185">Reference proteome</keyword>
<dbReference type="GO" id="GO:0004519">
    <property type="term" value="F:endonuclease activity"/>
    <property type="evidence" value="ECO:0007669"/>
    <property type="project" value="TreeGrafter"/>
</dbReference>
<dbReference type="CDD" id="cd14279">
    <property type="entry name" value="CUE"/>
    <property type="match status" value="1"/>
</dbReference>
<dbReference type="InterPro" id="IPR002625">
    <property type="entry name" value="Smr_dom"/>
</dbReference>
<dbReference type="PANTHER" id="PTHR46535:SF1">
    <property type="entry name" value="NEDD4-BINDING PROTEIN 2"/>
    <property type="match status" value="1"/>
</dbReference>
<dbReference type="EMBL" id="CP119960">
    <property type="protein sequence ID" value="WFD39089.1"/>
    <property type="molecule type" value="Genomic_DNA"/>
</dbReference>
<evidence type="ECO:0000256" key="1">
    <source>
        <dbReference type="SAM" id="MobiDB-lite"/>
    </source>
</evidence>
<reference evidence="3" key="1">
    <citation type="submission" date="2023-03" db="EMBL/GenBank/DDBJ databases">
        <title>Mating type loci evolution in Malassezia.</title>
        <authorList>
            <person name="Coelho M.A."/>
        </authorList>
    </citation>
    <scope>NUCLEOTIDE SEQUENCE</scope>
    <source>
        <strain evidence="3">CBS 9431</strain>
    </source>
</reference>
<feature type="compositionally biased region" description="Basic residues" evidence="1">
    <location>
        <begin position="226"/>
        <end position="239"/>
    </location>
</feature>
<feature type="region of interest" description="Disordered" evidence="1">
    <location>
        <begin position="202"/>
        <end position="243"/>
    </location>
</feature>
<dbReference type="Gene3D" id="3.30.1370.110">
    <property type="match status" value="1"/>
</dbReference>
<name>A0AAF0JAQ8_9BASI</name>
<organism evidence="3 4">
    <name type="scientific">Malassezia japonica</name>
    <dbReference type="NCBI Taxonomy" id="223818"/>
    <lineage>
        <taxon>Eukaryota</taxon>
        <taxon>Fungi</taxon>
        <taxon>Dikarya</taxon>
        <taxon>Basidiomycota</taxon>
        <taxon>Ustilaginomycotina</taxon>
        <taxon>Malasseziomycetes</taxon>
        <taxon>Malasseziales</taxon>
        <taxon>Malasseziaceae</taxon>
        <taxon>Malassezia</taxon>
    </lineage>
</organism>
<proteinExistence type="predicted"/>
<evidence type="ECO:0000313" key="4">
    <source>
        <dbReference type="Proteomes" id="UP001217754"/>
    </source>
</evidence>
<feature type="region of interest" description="Disordered" evidence="1">
    <location>
        <begin position="26"/>
        <end position="122"/>
    </location>
</feature>
<feature type="compositionally biased region" description="Acidic residues" evidence="1">
    <location>
        <begin position="53"/>
        <end position="62"/>
    </location>
</feature>